<dbReference type="RefSeq" id="WP_139445799.1">
    <property type="nucleotide sequence ID" value="NZ_VDMB01000002.1"/>
</dbReference>
<feature type="domain" description="ABM" evidence="1">
    <location>
        <begin position="1"/>
        <end position="90"/>
    </location>
</feature>
<keyword evidence="3" id="KW-1185">Reference proteome</keyword>
<dbReference type="EMBL" id="VDMB01000002">
    <property type="protein sequence ID" value="TYT75716.1"/>
    <property type="molecule type" value="Genomic_DNA"/>
</dbReference>
<evidence type="ECO:0000259" key="1">
    <source>
        <dbReference type="PROSITE" id="PS51725"/>
    </source>
</evidence>
<protein>
    <submittedName>
        <fullName evidence="2">Antibiotic biosynthesis monooxygenase</fullName>
    </submittedName>
</protein>
<dbReference type="PANTHER" id="PTHR33336">
    <property type="entry name" value="QUINOL MONOOXYGENASE YGIN-RELATED"/>
    <property type="match status" value="1"/>
</dbReference>
<comment type="caution">
    <text evidence="2">The sequence shown here is derived from an EMBL/GenBank/DDBJ whole genome shotgun (WGS) entry which is preliminary data.</text>
</comment>
<gene>
    <name evidence="2" type="ORF">FIM25_02080</name>
</gene>
<dbReference type="GO" id="GO:0004497">
    <property type="term" value="F:monooxygenase activity"/>
    <property type="evidence" value="ECO:0007669"/>
    <property type="project" value="UniProtKB-KW"/>
</dbReference>
<dbReference type="AlphaFoldDB" id="A0A5Q4VFN9"/>
<evidence type="ECO:0000313" key="3">
    <source>
        <dbReference type="Proteomes" id="UP000321899"/>
    </source>
</evidence>
<keyword evidence="2" id="KW-0560">Oxidoreductase</keyword>
<dbReference type="PANTHER" id="PTHR33336:SF15">
    <property type="entry name" value="ABM DOMAIN-CONTAINING PROTEIN"/>
    <property type="match status" value="1"/>
</dbReference>
<dbReference type="OrthoDB" id="287932at2"/>
<dbReference type="Gene3D" id="3.30.70.100">
    <property type="match status" value="1"/>
</dbReference>
<organism evidence="2 3">
    <name type="scientific">Desulfobotulus mexicanus</name>
    <dbReference type="NCBI Taxonomy" id="2586642"/>
    <lineage>
        <taxon>Bacteria</taxon>
        <taxon>Pseudomonadati</taxon>
        <taxon>Thermodesulfobacteriota</taxon>
        <taxon>Desulfobacteria</taxon>
        <taxon>Desulfobacterales</taxon>
        <taxon>Desulfobacteraceae</taxon>
        <taxon>Desulfobotulus</taxon>
    </lineage>
</organism>
<evidence type="ECO:0000313" key="2">
    <source>
        <dbReference type="EMBL" id="TYT75716.1"/>
    </source>
</evidence>
<keyword evidence="2" id="KW-0503">Monooxygenase</keyword>
<proteinExistence type="predicted"/>
<dbReference type="SUPFAM" id="SSF54909">
    <property type="entry name" value="Dimeric alpha+beta barrel"/>
    <property type="match status" value="1"/>
</dbReference>
<dbReference type="PROSITE" id="PS51725">
    <property type="entry name" value="ABM"/>
    <property type="match status" value="1"/>
</dbReference>
<name>A0A5Q4VFN9_9BACT</name>
<dbReference type="InterPro" id="IPR007138">
    <property type="entry name" value="ABM_dom"/>
</dbReference>
<sequence>MVVTAMIRVKPEAAVPAEERLGELVRAAASEEGVLVYSLHKDRKNPGVFFVYERYADREAFERHGSMAHVQEFFKWVGSHLLQQPELTVYEEVASFVKGMPD</sequence>
<dbReference type="InterPro" id="IPR011008">
    <property type="entry name" value="Dimeric_a/b-barrel"/>
</dbReference>
<dbReference type="InterPro" id="IPR050744">
    <property type="entry name" value="AI-2_Isomerase_LsrG"/>
</dbReference>
<accession>A0A5Q4VFN9</accession>
<reference evidence="2 3" key="1">
    <citation type="submission" date="2019-06" db="EMBL/GenBank/DDBJ databases">
        <title>Desulfobotulus mexicanus sp. nov., a novel sulfate-reducing bacterium isolated from the sediment of an alkaline crater lake in Mexico.</title>
        <authorList>
            <person name="Hirschler-Rea A."/>
        </authorList>
    </citation>
    <scope>NUCLEOTIDE SEQUENCE [LARGE SCALE GENOMIC DNA]</scope>
    <source>
        <strain evidence="2 3">PAR22N</strain>
    </source>
</reference>
<dbReference type="Proteomes" id="UP000321899">
    <property type="component" value="Unassembled WGS sequence"/>
</dbReference>
<dbReference type="Pfam" id="PF03992">
    <property type="entry name" value="ABM"/>
    <property type="match status" value="1"/>
</dbReference>